<gene>
    <name evidence="1" type="ORF">A3G90_04020</name>
</gene>
<dbReference type="EMBL" id="MFMM01000001">
    <property type="protein sequence ID" value="OGG85195.1"/>
    <property type="molecule type" value="Genomic_DNA"/>
</dbReference>
<name>A0A1F6FH61_9BACT</name>
<protein>
    <submittedName>
        <fullName evidence="1">Uncharacterized protein</fullName>
    </submittedName>
</protein>
<evidence type="ECO:0000313" key="2">
    <source>
        <dbReference type="Proteomes" id="UP000177325"/>
    </source>
</evidence>
<comment type="caution">
    <text evidence="1">The sequence shown here is derived from an EMBL/GenBank/DDBJ whole genome shotgun (WGS) entry which is preliminary data.</text>
</comment>
<dbReference type="Proteomes" id="UP000177325">
    <property type="component" value="Unassembled WGS sequence"/>
</dbReference>
<sequence>MNFMFTPEQAAHAQQVAMELFKKRRFFLPKGVSTEEPLPYLSPKIFAELYKLEKMFEDEYHFTARTAEAKLRKLELDYGLAAPKISDSKQVVTCSRYGSGIDIVAVVPLKKLLFQLGAPKNHFAEELFETHYPASVRGDLTQNTLAKLEREFTNYSDGLKDELWRFSHDAFADTRALVVLNTRFEPSSEHDDFMEGKLDGLVTYRHLASWVLYKNAQRGIKLSSNYYTIFNSLRRGHLALELNSSTPRLLPNKKDGHYGRIAFATIL</sequence>
<dbReference type="AlphaFoldDB" id="A0A1F6FH61"/>
<accession>A0A1F6FH61</accession>
<proteinExistence type="predicted"/>
<organism evidence="1 2">
    <name type="scientific">Candidatus Kaiserbacteria bacterium RIFCSPLOWO2_12_FULL_45_26</name>
    <dbReference type="NCBI Taxonomy" id="1798525"/>
    <lineage>
        <taxon>Bacteria</taxon>
        <taxon>Candidatus Kaiseribacteriota</taxon>
    </lineage>
</organism>
<evidence type="ECO:0000313" key="1">
    <source>
        <dbReference type="EMBL" id="OGG85195.1"/>
    </source>
</evidence>
<reference evidence="1 2" key="1">
    <citation type="journal article" date="2016" name="Nat. Commun.">
        <title>Thousands of microbial genomes shed light on interconnected biogeochemical processes in an aquifer system.</title>
        <authorList>
            <person name="Anantharaman K."/>
            <person name="Brown C.T."/>
            <person name="Hug L.A."/>
            <person name="Sharon I."/>
            <person name="Castelle C.J."/>
            <person name="Probst A.J."/>
            <person name="Thomas B.C."/>
            <person name="Singh A."/>
            <person name="Wilkins M.J."/>
            <person name="Karaoz U."/>
            <person name="Brodie E.L."/>
            <person name="Williams K.H."/>
            <person name="Hubbard S.S."/>
            <person name="Banfield J.F."/>
        </authorList>
    </citation>
    <scope>NUCLEOTIDE SEQUENCE [LARGE SCALE GENOMIC DNA]</scope>
</reference>